<keyword evidence="1" id="KW-0472">Membrane</keyword>
<dbReference type="HOGENOM" id="CLU_197383_0_0_10"/>
<dbReference type="GeneID" id="92815613"/>
<dbReference type="STRING" id="742725.HMPREF9450_01357"/>
<reference evidence="2 3" key="1">
    <citation type="submission" date="2011-08" db="EMBL/GenBank/DDBJ databases">
        <title>The Genome Sequence of Alistipes indistinctus YIT 12060.</title>
        <authorList>
            <consortium name="The Broad Institute Genome Sequencing Platform"/>
            <person name="Earl A."/>
            <person name="Ward D."/>
            <person name="Feldgarden M."/>
            <person name="Gevers D."/>
            <person name="Morotomi M."/>
            <person name="Young S.K."/>
            <person name="Zeng Q."/>
            <person name="Gargeya S."/>
            <person name="Fitzgerald M."/>
            <person name="Haas B."/>
            <person name="Abouelleil A."/>
            <person name="Alvarado L."/>
            <person name="Arachchi H.M."/>
            <person name="Berlin A."/>
            <person name="Brown A."/>
            <person name="Chapman S.B."/>
            <person name="Chen Z."/>
            <person name="Dunbar C."/>
            <person name="Freedman E."/>
            <person name="Gearin G."/>
            <person name="Gellesch M."/>
            <person name="Goldberg J."/>
            <person name="Griggs A."/>
            <person name="Gujja S."/>
            <person name="Heiman D."/>
            <person name="Howarth C."/>
            <person name="Larson L."/>
            <person name="Lui A."/>
            <person name="MacDonald P.J.P."/>
            <person name="Montmayeur A."/>
            <person name="Murphy C."/>
            <person name="Neiman D."/>
            <person name="Pearson M."/>
            <person name="Priest M."/>
            <person name="Roberts A."/>
            <person name="Saif S."/>
            <person name="Shea T."/>
            <person name="Shenoy N."/>
            <person name="Sisk P."/>
            <person name="Stolte C."/>
            <person name="Sykes S."/>
            <person name="Wortman J."/>
            <person name="Nusbaum C."/>
            <person name="Birren B."/>
        </authorList>
    </citation>
    <scope>NUCLEOTIDE SEQUENCE [LARGE SCALE GENOMIC DNA]</scope>
    <source>
        <strain evidence="2 3">YIT 12060</strain>
    </source>
</reference>
<protein>
    <submittedName>
        <fullName evidence="2">Uncharacterized protein</fullName>
    </submittedName>
</protein>
<feature type="transmembrane region" description="Helical" evidence="1">
    <location>
        <begin position="48"/>
        <end position="66"/>
    </location>
</feature>
<gene>
    <name evidence="2" type="ORF">HMPREF9450_01357</name>
</gene>
<accession>G5H9P2</accession>
<feature type="transmembrane region" description="Helical" evidence="1">
    <location>
        <begin position="15"/>
        <end position="36"/>
    </location>
</feature>
<proteinExistence type="predicted"/>
<dbReference type="OrthoDB" id="1099823at2"/>
<keyword evidence="1" id="KW-0812">Transmembrane</keyword>
<evidence type="ECO:0000313" key="2">
    <source>
        <dbReference type="EMBL" id="EHB91308.1"/>
    </source>
</evidence>
<dbReference type="PATRIC" id="fig|742725.3.peg.1436"/>
<dbReference type="Proteomes" id="UP000006008">
    <property type="component" value="Unassembled WGS sequence"/>
</dbReference>
<organism evidence="2 3">
    <name type="scientific">Alistipes indistinctus YIT 12060</name>
    <dbReference type="NCBI Taxonomy" id="742725"/>
    <lineage>
        <taxon>Bacteria</taxon>
        <taxon>Pseudomonadati</taxon>
        <taxon>Bacteroidota</taxon>
        <taxon>Bacteroidia</taxon>
        <taxon>Bacteroidales</taxon>
        <taxon>Rikenellaceae</taxon>
        <taxon>Alistipes</taxon>
    </lineage>
</organism>
<dbReference type="EMBL" id="ADLD01000013">
    <property type="protein sequence ID" value="EHB91308.1"/>
    <property type="molecule type" value="Genomic_DNA"/>
</dbReference>
<sequence>MENGNNRTARSRGALMMYIFGIFMLVFYLGMAYMFLFSRVLAERMSPTVRYVMGGVFLLYGVYRLYRQVKATDRDNE</sequence>
<keyword evidence="3" id="KW-1185">Reference proteome</keyword>
<evidence type="ECO:0000256" key="1">
    <source>
        <dbReference type="SAM" id="Phobius"/>
    </source>
</evidence>
<comment type="caution">
    <text evidence="2">The sequence shown here is derived from an EMBL/GenBank/DDBJ whole genome shotgun (WGS) entry which is preliminary data.</text>
</comment>
<name>G5H9P2_9BACT</name>
<evidence type="ECO:0000313" key="3">
    <source>
        <dbReference type="Proteomes" id="UP000006008"/>
    </source>
</evidence>
<keyword evidence="1" id="KW-1133">Transmembrane helix</keyword>
<dbReference type="AlphaFoldDB" id="G5H9P2"/>
<dbReference type="RefSeq" id="WP_009134163.1">
    <property type="nucleotide sequence ID" value="NZ_CP102250.1"/>
</dbReference>